<accession>A0A8C1WN88</accession>
<dbReference type="Gene3D" id="2.130.10.10">
    <property type="entry name" value="YVTN repeat-like/Quinoprotein amine dehydrogenase"/>
    <property type="match status" value="1"/>
</dbReference>
<protein>
    <submittedName>
        <fullName evidence="1">Uncharacterized protein</fullName>
    </submittedName>
</protein>
<dbReference type="InterPro" id="IPR015943">
    <property type="entry name" value="WD40/YVTN_repeat-like_dom_sf"/>
</dbReference>
<sequence length="78" mass="8878">NNTLTINYGSDASFDSTVRLWDVDRGVCIHTLTKHQDSIHILLKLDSRFLRLCETQIQSHVSVLTLAFSFKVIKCSIN</sequence>
<dbReference type="Proteomes" id="UP000694700">
    <property type="component" value="Unplaced"/>
</dbReference>
<evidence type="ECO:0000313" key="1">
    <source>
        <dbReference type="Ensembl" id="ENSCCRP00015068579.1"/>
    </source>
</evidence>
<name>A0A8C1WN88_CYPCA</name>
<organism evidence="1 2">
    <name type="scientific">Cyprinus carpio</name>
    <name type="common">Common carp</name>
    <dbReference type="NCBI Taxonomy" id="7962"/>
    <lineage>
        <taxon>Eukaryota</taxon>
        <taxon>Metazoa</taxon>
        <taxon>Chordata</taxon>
        <taxon>Craniata</taxon>
        <taxon>Vertebrata</taxon>
        <taxon>Euteleostomi</taxon>
        <taxon>Actinopterygii</taxon>
        <taxon>Neopterygii</taxon>
        <taxon>Teleostei</taxon>
        <taxon>Ostariophysi</taxon>
        <taxon>Cypriniformes</taxon>
        <taxon>Cyprinidae</taxon>
        <taxon>Cyprininae</taxon>
        <taxon>Cyprinus</taxon>
    </lineage>
</organism>
<proteinExistence type="predicted"/>
<dbReference type="Ensembl" id="ENSCCRT00015070798.1">
    <property type="protein sequence ID" value="ENSCCRP00015068579.1"/>
    <property type="gene ID" value="ENSCCRG00015027864.1"/>
</dbReference>
<dbReference type="AlphaFoldDB" id="A0A8C1WN88"/>
<evidence type="ECO:0000313" key="2">
    <source>
        <dbReference type="Proteomes" id="UP000694700"/>
    </source>
</evidence>
<reference evidence="1" key="1">
    <citation type="submission" date="2025-08" db="UniProtKB">
        <authorList>
            <consortium name="Ensembl"/>
        </authorList>
    </citation>
    <scope>IDENTIFICATION</scope>
</reference>
<dbReference type="InterPro" id="IPR036322">
    <property type="entry name" value="WD40_repeat_dom_sf"/>
</dbReference>
<dbReference type="SUPFAM" id="SSF50978">
    <property type="entry name" value="WD40 repeat-like"/>
    <property type="match status" value="1"/>
</dbReference>